<dbReference type="Gene3D" id="2.30.29.30">
    <property type="entry name" value="Pleckstrin-homology domain (PH domain)/Phosphotyrosine-binding domain (PTB)"/>
    <property type="match status" value="1"/>
</dbReference>
<dbReference type="GO" id="GO:0005634">
    <property type="term" value="C:nucleus"/>
    <property type="evidence" value="ECO:0007669"/>
    <property type="project" value="EnsemblFungi"/>
</dbReference>
<evidence type="ECO:0008006" key="7">
    <source>
        <dbReference type="Google" id="ProtNLM"/>
    </source>
</evidence>
<evidence type="ECO:0000256" key="3">
    <source>
        <dbReference type="ARBA" id="ARBA00022490"/>
    </source>
</evidence>
<dbReference type="AlphaFoldDB" id="A5DWK6"/>
<evidence type="ECO:0000313" key="6">
    <source>
        <dbReference type="Proteomes" id="UP000001996"/>
    </source>
</evidence>
<dbReference type="VEuPathDB" id="FungiDB:LELG_01742"/>
<dbReference type="EMBL" id="CH981525">
    <property type="protein sequence ID" value="EDK43564.1"/>
    <property type="molecule type" value="Genomic_DNA"/>
</dbReference>
<proteinExistence type="inferred from homology"/>
<comment type="subcellular location">
    <subcellularLocation>
        <location evidence="1">Cytoplasm</location>
    </subcellularLocation>
</comment>
<evidence type="ECO:0000256" key="2">
    <source>
        <dbReference type="ARBA" id="ARBA00008778"/>
    </source>
</evidence>
<organism evidence="5 6">
    <name type="scientific">Lodderomyces elongisporus (strain ATCC 11503 / CBS 2605 / JCM 1781 / NBRC 1676 / NRRL YB-4239)</name>
    <name type="common">Yeast</name>
    <name type="synonym">Saccharomyces elongisporus</name>
    <dbReference type="NCBI Taxonomy" id="379508"/>
    <lineage>
        <taxon>Eukaryota</taxon>
        <taxon>Fungi</taxon>
        <taxon>Dikarya</taxon>
        <taxon>Ascomycota</taxon>
        <taxon>Saccharomycotina</taxon>
        <taxon>Pichiomycetes</taxon>
        <taxon>Debaryomycetaceae</taxon>
        <taxon>Candida/Lodderomyces clade</taxon>
        <taxon>Lodderomyces</taxon>
    </lineage>
</organism>
<evidence type="ECO:0000256" key="1">
    <source>
        <dbReference type="ARBA" id="ARBA00004496"/>
    </source>
</evidence>
<dbReference type="GO" id="GO:0000932">
    <property type="term" value="C:P-body"/>
    <property type="evidence" value="ECO:0007669"/>
    <property type="project" value="EnsemblFungi"/>
</dbReference>
<dbReference type="PANTHER" id="PTHR16290">
    <property type="entry name" value="TRANSCRIPTION FACTOR SMIF DECAPPING ENZYME DCP1"/>
    <property type="match status" value="1"/>
</dbReference>
<gene>
    <name evidence="5" type="ORF">LELG_01742</name>
</gene>
<dbReference type="PANTHER" id="PTHR16290:SF0">
    <property type="entry name" value="DECAPPING PROTEIN 1, ISOFORM A"/>
    <property type="match status" value="1"/>
</dbReference>
<comment type="similarity">
    <text evidence="2">Belongs to the DCP1 family.</text>
</comment>
<dbReference type="GO" id="GO:0003729">
    <property type="term" value="F:mRNA binding"/>
    <property type="evidence" value="ECO:0007669"/>
    <property type="project" value="EnsemblFungi"/>
</dbReference>
<dbReference type="GO" id="GO:0006397">
    <property type="term" value="P:mRNA processing"/>
    <property type="evidence" value="ECO:0007669"/>
    <property type="project" value="UniProtKB-KW"/>
</dbReference>
<dbReference type="GeneID" id="5234411"/>
<dbReference type="OrthoDB" id="440673at2759"/>
<dbReference type="SUPFAM" id="SSF50729">
    <property type="entry name" value="PH domain-like"/>
    <property type="match status" value="1"/>
</dbReference>
<accession>A5DWK6</accession>
<dbReference type="eggNOG" id="KOG2868">
    <property type="taxonomic scope" value="Eukaryota"/>
</dbReference>
<keyword evidence="4" id="KW-0507">mRNA processing</keyword>
<dbReference type="CDD" id="cd13182">
    <property type="entry name" value="EVH1-like_Dcp1"/>
    <property type="match status" value="1"/>
</dbReference>
<dbReference type="InterPro" id="IPR010334">
    <property type="entry name" value="Dcp1"/>
</dbReference>
<dbReference type="FunCoup" id="A5DWK6">
    <property type="interactions" value="131"/>
</dbReference>
<dbReference type="OMA" id="IWIHTVA"/>
<dbReference type="Pfam" id="PF06058">
    <property type="entry name" value="DCP1"/>
    <property type="match status" value="1"/>
</dbReference>
<dbReference type="GO" id="GO:0008047">
    <property type="term" value="F:enzyme activator activity"/>
    <property type="evidence" value="ECO:0007669"/>
    <property type="project" value="EnsemblFungi"/>
</dbReference>
<dbReference type="STRING" id="379508.A5DWK6"/>
<name>A5DWK6_LODEL</name>
<reference evidence="5 6" key="1">
    <citation type="journal article" date="2009" name="Nature">
        <title>Evolution of pathogenicity and sexual reproduction in eight Candida genomes.</title>
        <authorList>
            <person name="Butler G."/>
            <person name="Rasmussen M.D."/>
            <person name="Lin M.F."/>
            <person name="Santos M.A."/>
            <person name="Sakthikumar S."/>
            <person name="Munro C.A."/>
            <person name="Rheinbay E."/>
            <person name="Grabherr M."/>
            <person name="Forche A."/>
            <person name="Reedy J.L."/>
            <person name="Agrafioti I."/>
            <person name="Arnaud M.B."/>
            <person name="Bates S."/>
            <person name="Brown A.J."/>
            <person name="Brunke S."/>
            <person name="Costanzo M.C."/>
            <person name="Fitzpatrick D.A."/>
            <person name="de Groot P.W."/>
            <person name="Harris D."/>
            <person name="Hoyer L.L."/>
            <person name="Hube B."/>
            <person name="Klis F.M."/>
            <person name="Kodira C."/>
            <person name="Lennard N."/>
            <person name="Logue M.E."/>
            <person name="Martin R."/>
            <person name="Neiman A.M."/>
            <person name="Nikolaou E."/>
            <person name="Quail M.A."/>
            <person name="Quinn J."/>
            <person name="Santos M.C."/>
            <person name="Schmitzberger F.F."/>
            <person name="Sherlock G."/>
            <person name="Shah P."/>
            <person name="Silverstein K.A."/>
            <person name="Skrzypek M.S."/>
            <person name="Soll D."/>
            <person name="Staggs R."/>
            <person name="Stansfield I."/>
            <person name="Stumpf M.P."/>
            <person name="Sudbery P.E."/>
            <person name="Srikantha T."/>
            <person name="Zeng Q."/>
            <person name="Berman J."/>
            <person name="Berriman M."/>
            <person name="Heitman J."/>
            <person name="Gow N.A."/>
            <person name="Lorenz M.C."/>
            <person name="Birren B.W."/>
            <person name="Kellis M."/>
            <person name="Cuomo C.A."/>
        </authorList>
    </citation>
    <scope>NUCLEOTIDE SEQUENCE [LARGE SCALE GENOMIC DNA]</scope>
    <source>
        <strain evidence="6">ATCC 11503 / BCRC 21390 / CBS 2605 / JCM 1781 / NBRC 1676 / NRRL YB-4239</strain>
    </source>
</reference>
<protein>
    <recommendedName>
        <fullName evidence="7">mRNA-decapping enzyme subunit 1</fullName>
    </recommendedName>
</protein>
<evidence type="ECO:0000256" key="4">
    <source>
        <dbReference type="ARBA" id="ARBA00022664"/>
    </source>
</evidence>
<sequence>MTSAVQYQNSGFAEESLSREEALKLYTNALNFNVISRYDPAIKQLLSHTSHCVLYKFDHDSDEWIKTDFQGTMALYARDSKLHINELQRTIQQMQPTVELVQHVQDLFQFGLILLNRTSPECFSVGIVPSKLAKALEGKVFGDHTMHEMEVELNDNLIIVRNLYGDIFGLWVFDEEDRSELFKLLQYCLDFQ</sequence>
<dbReference type="InterPro" id="IPR011993">
    <property type="entry name" value="PH-like_dom_sf"/>
</dbReference>
<dbReference type="InParanoid" id="A5DWK6"/>
<keyword evidence="6" id="KW-1185">Reference proteome</keyword>
<dbReference type="GO" id="GO:0031087">
    <property type="term" value="P:deadenylation-independent decapping of nuclear-transcribed mRNA"/>
    <property type="evidence" value="ECO:0007669"/>
    <property type="project" value="TreeGrafter"/>
</dbReference>
<dbReference type="HOGENOM" id="CLU_113008_0_0_1"/>
<dbReference type="GO" id="GO:0098562">
    <property type="term" value="C:cytoplasmic side of membrane"/>
    <property type="evidence" value="ECO:0007669"/>
    <property type="project" value="EnsemblFungi"/>
</dbReference>
<dbReference type="Proteomes" id="UP000001996">
    <property type="component" value="Unassembled WGS sequence"/>
</dbReference>
<evidence type="ECO:0000313" key="5">
    <source>
        <dbReference type="EMBL" id="EDK43564.1"/>
    </source>
</evidence>
<dbReference type="GO" id="GO:0000290">
    <property type="term" value="P:deadenylation-dependent decapping of nuclear-transcribed mRNA"/>
    <property type="evidence" value="ECO:0007669"/>
    <property type="project" value="EnsemblFungi"/>
</dbReference>
<keyword evidence="3" id="KW-0963">Cytoplasm</keyword>
<dbReference type="GO" id="GO:0098745">
    <property type="term" value="C:RNA decapping complex"/>
    <property type="evidence" value="ECO:0007669"/>
    <property type="project" value="EnsemblFungi"/>
</dbReference>
<dbReference type="KEGG" id="lel:PVL30_001718"/>